<dbReference type="Pfam" id="PF06974">
    <property type="entry name" value="WS_DGAT_C"/>
    <property type="match status" value="1"/>
</dbReference>
<evidence type="ECO:0000313" key="5">
    <source>
        <dbReference type="EMBL" id="CAF2245707.1"/>
    </source>
</evidence>
<feature type="transmembrane region" description="Helical" evidence="3">
    <location>
        <begin position="125"/>
        <end position="149"/>
    </location>
</feature>
<keyword evidence="3" id="KW-0472">Membrane</keyword>
<sequence>MQADTRWAQPVVSDLVNIPLDANHHTYDIEKNQLSIASIPSSTLQPQLVTTTSFFPPQRVEPIDMPRSQQTPTQNRTKTGYTQSATTDEQQTTAIYYKQNRPMKRVMHPADRSSIIAILQTMSTIIFTIFISFPCIILLTLLLPMCWLIRTSTRLICRHQCTVTPCACNYLSASDLFWFYNSNTSTNQTKTDNESNKLNSQTISPIGAAVFFLEGALNENSLKKLLVNRLITASIRRGSNMGRKLFPRFSQLVISRFSGTMWSDYSQFSIDEHVHEIPHNIQSDEEIQTYLSTLLSTELPNNRPLWRLYYKNRLTLRPNDSILIFLYHPVLSDGISLLRILLKHVIDNRTTQLDIKPRFAGRNGENIIFDYIKAYLFGHKLIFSKLLSHLSRENIFKRTLNKNDNISTRNSQSQQQQPRRVVVWSAPFSLTQVNRMKLVTRTRLNTFLSTIVLSTVKLYMDKYGLSNPPNMNCVIPCDLRSNTANIVMGNQLSHLCIELPMDIEGNIPLLWSFNASAKRFKENRDYATMHLFTHITYLLFPYCFANRIISRIYDSASLWLTSIAVGNSAALATVSLCSRDVRSLICFSPSIGTANINFCITTYADDIRLAVIADPNIVPNLNYFTECFIQQLTVVQDLLAYRRIPGEIRRITRPPRIQPQNKSISSISDMPEDLSIEEIQAKMATLQQELLLLKSQFENIQAKMATLQQELLLLKSQFENVDMTDSSCQTQRLIITTKLEELRREFRELLIKLQERQCELSGMIPSDEEDEMDPHVRVRLRSASVASRISLRSNDQRQISANERAPGVFVIFTDGHSNTGPPVIPAAKALHVTLIEGSAFPIGIGNIGQQGEQELTAIAGITDNVLNIASYSDLIRVANAIAIQICDYPASIEPNVRTQLEVTGNISQYYKMHTSNKGAKNTFSEIEINDIEGQSIVQTPTTDRKPKSFTSKSISKCTVRSNICTTCVPADPQYFYFSVQIVKPKMCKSNFIVRVKSCDS</sequence>
<feature type="compositionally biased region" description="Polar residues" evidence="2">
    <location>
        <begin position="67"/>
        <end position="85"/>
    </location>
</feature>
<feature type="coiled-coil region" evidence="1">
    <location>
        <begin position="676"/>
        <end position="759"/>
    </location>
</feature>
<dbReference type="SUPFAM" id="SSF53300">
    <property type="entry name" value="vWA-like"/>
    <property type="match status" value="1"/>
</dbReference>
<dbReference type="InterPro" id="IPR045034">
    <property type="entry name" value="O-acyltransferase_WSD1-like"/>
</dbReference>
<dbReference type="GO" id="GO:0005886">
    <property type="term" value="C:plasma membrane"/>
    <property type="evidence" value="ECO:0007669"/>
    <property type="project" value="TreeGrafter"/>
</dbReference>
<dbReference type="PROSITE" id="PS50234">
    <property type="entry name" value="VWFA"/>
    <property type="match status" value="1"/>
</dbReference>
<reference evidence="5" key="1">
    <citation type="submission" date="2021-02" db="EMBL/GenBank/DDBJ databases">
        <authorList>
            <person name="Nowell W R."/>
        </authorList>
    </citation>
    <scope>NUCLEOTIDE SEQUENCE</scope>
</reference>
<keyword evidence="3" id="KW-0812">Transmembrane</keyword>
<dbReference type="InterPro" id="IPR002035">
    <property type="entry name" value="VWF_A"/>
</dbReference>
<comment type="caution">
    <text evidence="5">The sequence shown here is derived from an EMBL/GenBank/DDBJ whole genome shotgun (WGS) entry which is preliminary data.</text>
</comment>
<dbReference type="PANTHER" id="PTHR31650:SF1">
    <property type="entry name" value="WAX ESTER SYNTHASE_DIACYLGLYCEROL ACYLTRANSFERASE 4-RELATED"/>
    <property type="match status" value="1"/>
</dbReference>
<name>A0A817A0D7_9BILA</name>
<organism evidence="5 6">
    <name type="scientific">Rotaria magnacalcarata</name>
    <dbReference type="NCBI Taxonomy" id="392030"/>
    <lineage>
        <taxon>Eukaryota</taxon>
        <taxon>Metazoa</taxon>
        <taxon>Spiralia</taxon>
        <taxon>Gnathifera</taxon>
        <taxon>Rotifera</taxon>
        <taxon>Eurotatoria</taxon>
        <taxon>Bdelloidea</taxon>
        <taxon>Philodinida</taxon>
        <taxon>Philodinidae</taxon>
        <taxon>Rotaria</taxon>
    </lineage>
</organism>
<accession>A0A817A0D7</accession>
<evidence type="ECO:0000256" key="2">
    <source>
        <dbReference type="SAM" id="MobiDB-lite"/>
    </source>
</evidence>
<evidence type="ECO:0000256" key="3">
    <source>
        <dbReference type="SAM" id="Phobius"/>
    </source>
</evidence>
<gene>
    <name evidence="5" type="ORF">MBJ925_LOCUS37593</name>
</gene>
<dbReference type="EMBL" id="CAJNRE010020889">
    <property type="protein sequence ID" value="CAF2245707.1"/>
    <property type="molecule type" value="Genomic_DNA"/>
</dbReference>
<dbReference type="InterPro" id="IPR009721">
    <property type="entry name" value="O-acyltransferase_WSD1_C"/>
</dbReference>
<dbReference type="InterPro" id="IPR036465">
    <property type="entry name" value="vWFA_dom_sf"/>
</dbReference>
<evidence type="ECO:0000259" key="4">
    <source>
        <dbReference type="PROSITE" id="PS50234"/>
    </source>
</evidence>
<dbReference type="PANTHER" id="PTHR31650">
    <property type="entry name" value="O-ACYLTRANSFERASE (WSD1-LIKE) FAMILY PROTEIN"/>
    <property type="match status" value="1"/>
</dbReference>
<dbReference type="GO" id="GO:0019432">
    <property type="term" value="P:triglyceride biosynthetic process"/>
    <property type="evidence" value="ECO:0007669"/>
    <property type="project" value="TreeGrafter"/>
</dbReference>
<feature type="domain" description="VWFA" evidence="4">
    <location>
        <begin position="792"/>
        <end position="881"/>
    </location>
</feature>
<feature type="region of interest" description="Disordered" evidence="2">
    <location>
        <begin position="57"/>
        <end position="85"/>
    </location>
</feature>
<dbReference type="AlphaFoldDB" id="A0A817A0D7"/>
<keyword evidence="3" id="KW-1133">Transmembrane helix</keyword>
<proteinExistence type="predicted"/>
<evidence type="ECO:0000313" key="6">
    <source>
        <dbReference type="Proteomes" id="UP000663824"/>
    </source>
</evidence>
<dbReference type="Gene3D" id="3.40.50.410">
    <property type="entry name" value="von Willebrand factor, type A domain"/>
    <property type="match status" value="1"/>
</dbReference>
<protein>
    <recommendedName>
        <fullName evidence="4">VWFA domain-containing protein</fullName>
    </recommendedName>
</protein>
<dbReference type="GO" id="GO:0008374">
    <property type="term" value="F:O-acyltransferase activity"/>
    <property type="evidence" value="ECO:0007669"/>
    <property type="project" value="InterPro"/>
</dbReference>
<dbReference type="Proteomes" id="UP000663824">
    <property type="component" value="Unassembled WGS sequence"/>
</dbReference>
<keyword evidence="1" id="KW-0175">Coiled coil</keyword>
<evidence type="ECO:0000256" key="1">
    <source>
        <dbReference type="SAM" id="Coils"/>
    </source>
</evidence>